<dbReference type="PROSITE" id="PS00141">
    <property type="entry name" value="ASP_PROTEASE"/>
    <property type="match status" value="1"/>
</dbReference>
<evidence type="ECO:0000256" key="3">
    <source>
        <dbReference type="ARBA" id="ARBA00022750"/>
    </source>
</evidence>
<keyword evidence="5" id="KW-0325">Glycoprotein</keyword>
<sequence length="467" mass="49271">MAAASASHPLLLLCLRVLCFILLQVHPFAAAARTRTTTTATGSVNRKAASLILPLKTQQVAAGTLPRAGRPPNKLYFHHNISLTVPLTVGSPPQNVSMVLDTGSELSWLRCDALTGAAPGAPSFRPLASSSYAAIPCASATCRDRTRDLASPAFCNPANKLCGVSLSYADGSAADGDLASDIFRVGQSPPLRALFSCVGSPVSSSGEDAVTAGILGMNRGSLSFVSQMGARRFSYCISDRDSTGVLLLGGDSAALPFPVPLNYTPLIQISLPLPYFDRVAYSVQLEGIRVGSTLLPIPKSVLVPDHTGAGQTMVDSGSQFTFLLGPVYTVLKNEFLRQTRGALSQLGEPEFAFQGAFDTCFRVPRARPSPASAGSLPAVVLMFRGGAAVPVSGDRLLYQAPGEVRGGGADAVWCLTFGNSDLVPMEAYVIGHHHQQNVWVEYDLERSRVGFAPVRCDLASQRLGALH</sequence>
<keyword evidence="4" id="KW-0378">Hydrolase</keyword>
<dbReference type="PROSITE" id="PS51767">
    <property type="entry name" value="PEPTIDASE_A1"/>
    <property type="match status" value="1"/>
</dbReference>
<dbReference type="InterPro" id="IPR021109">
    <property type="entry name" value="Peptidase_aspartic_dom_sf"/>
</dbReference>
<dbReference type="InterPro" id="IPR001461">
    <property type="entry name" value="Aspartic_peptidase_A1"/>
</dbReference>
<dbReference type="InterPro" id="IPR032799">
    <property type="entry name" value="TAXi_C"/>
</dbReference>
<feature type="chain" id="PRO_5032916840" description="Peptidase A1 domain-containing protein" evidence="7">
    <location>
        <begin position="32"/>
        <end position="467"/>
    </location>
</feature>
<dbReference type="FunFam" id="2.40.70.10:FF:000073">
    <property type="entry name" value="Aspartic proteinase PCS1"/>
    <property type="match status" value="1"/>
</dbReference>
<keyword evidence="10" id="KW-1185">Reference proteome</keyword>
<dbReference type="InterPro" id="IPR001969">
    <property type="entry name" value="Aspartic_peptidase_AS"/>
</dbReference>
<dbReference type="EMBL" id="NMUH01002103">
    <property type="protein sequence ID" value="MQL97815.1"/>
    <property type="molecule type" value="Genomic_DNA"/>
</dbReference>
<evidence type="ECO:0000256" key="2">
    <source>
        <dbReference type="ARBA" id="ARBA00022670"/>
    </source>
</evidence>
<comment type="caution">
    <text evidence="9">The sequence shown here is derived from an EMBL/GenBank/DDBJ whole genome shotgun (WGS) entry which is preliminary data.</text>
</comment>
<keyword evidence="7" id="KW-0732">Signal</keyword>
<dbReference type="InterPro" id="IPR034161">
    <property type="entry name" value="Pepsin-like_plant"/>
</dbReference>
<dbReference type="Gene3D" id="2.40.70.10">
    <property type="entry name" value="Acid Proteases"/>
    <property type="match status" value="2"/>
</dbReference>
<dbReference type="InterPro" id="IPR032861">
    <property type="entry name" value="TAXi_N"/>
</dbReference>
<gene>
    <name evidence="9" type="ORF">Taro_030523</name>
</gene>
<accession>A0A843VPC7</accession>
<name>A0A843VPC7_COLES</name>
<dbReference type="PANTHER" id="PTHR47965:SF77">
    <property type="entry name" value="ASPARTIC PROTEINASE PCS1"/>
    <property type="match status" value="1"/>
</dbReference>
<dbReference type="InterPro" id="IPR033121">
    <property type="entry name" value="PEPTIDASE_A1"/>
</dbReference>
<comment type="similarity">
    <text evidence="1">Belongs to the peptidase A1 family.</text>
</comment>
<dbReference type="AlphaFoldDB" id="A0A843VPC7"/>
<dbReference type="Pfam" id="PF14541">
    <property type="entry name" value="TAXi_C"/>
    <property type="match status" value="1"/>
</dbReference>
<organism evidence="9 10">
    <name type="scientific">Colocasia esculenta</name>
    <name type="common">Wild taro</name>
    <name type="synonym">Arum esculentum</name>
    <dbReference type="NCBI Taxonomy" id="4460"/>
    <lineage>
        <taxon>Eukaryota</taxon>
        <taxon>Viridiplantae</taxon>
        <taxon>Streptophyta</taxon>
        <taxon>Embryophyta</taxon>
        <taxon>Tracheophyta</taxon>
        <taxon>Spermatophyta</taxon>
        <taxon>Magnoliopsida</taxon>
        <taxon>Liliopsida</taxon>
        <taxon>Araceae</taxon>
        <taxon>Aroideae</taxon>
        <taxon>Colocasieae</taxon>
        <taxon>Colocasia</taxon>
    </lineage>
</organism>
<evidence type="ECO:0000256" key="1">
    <source>
        <dbReference type="ARBA" id="ARBA00007447"/>
    </source>
</evidence>
<protein>
    <recommendedName>
        <fullName evidence="8">Peptidase A1 domain-containing protein</fullName>
    </recommendedName>
</protein>
<evidence type="ECO:0000259" key="8">
    <source>
        <dbReference type="PROSITE" id="PS51767"/>
    </source>
</evidence>
<dbReference type="Pfam" id="PF14543">
    <property type="entry name" value="TAXi_N"/>
    <property type="match status" value="1"/>
</dbReference>
<feature type="signal peptide" evidence="7">
    <location>
        <begin position="1"/>
        <end position="31"/>
    </location>
</feature>
<keyword evidence="3" id="KW-0064">Aspartyl protease</keyword>
<dbReference type="OrthoDB" id="2747330at2759"/>
<keyword evidence="2" id="KW-0645">Protease</keyword>
<feature type="active site" evidence="6">
    <location>
        <position position="101"/>
    </location>
</feature>
<evidence type="ECO:0000256" key="6">
    <source>
        <dbReference type="PIRSR" id="PIRSR601461-1"/>
    </source>
</evidence>
<feature type="active site" evidence="6">
    <location>
        <position position="315"/>
    </location>
</feature>
<evidence type="ECO:0000256" key="7">
    <source>
        <dbReference type="SAM" id="SignalP"/>
    </source>
</evidence>
<dbReference type="Proteomes" id="UP000652761">
    <property type="component" value="Unassembled WGS sequence"/>
</dbReference>
<evidence type="ECO:0000256" key="4">
    <source>
        <dbReference type="ARBA" id="ARBA00022801"/>
    </source>
</evidence>
<evidence type="ECO:0000313" key="10">
    <source>
        <dbReference type="Proteomes" id="UP000652761"/>
    </source>
</evidence>
<dbReference type="SUPFAM" id="SSF50630">
    <property type="entry name" value="Acid proteases"/>
    <property type="match status" value="1"/>
</dbReference>
<proteinExistence type="inferred from homology"/>
<dbReference type="GO" id="GO:0004190">
    <property type="term" value="F:aspartic-type endopeptidase activity"/>
    <property type="evidence" value="ECO:0007669"/>
    <property type="project" value="UniProtKB-KW"/>
</dbReference>
<dbReference type="CDD" id="cd05476">
    <property type="entry name" value="pepsin_A_like_plant"/>
    <property type="match status" value="1"/>
</dbReference>
<dbReference type="PANTHER" id="PTHR47965">
    <property type="entry name" value="ASPARTYL PROTEASE-RELATED"/>
    <property type="match status" value="1"/>
</dbReference>
<feature type="domain" description="Peptidase A1" evidence="8">
    <location>
        <begin position="83"/>
        <end position="452"/>
    </location>
</feature>
<evidence type="ECO:0000313" key="9">
    <source>
        <dbReference type="EMBL" id="MQL97815.1"/>
    </source>
</evidence>
<evidence type="ECO:0000256" key="5">
    <source>
        <dbReference type="ARBA" id="ARBA00023180"/>
    </source>
</evidence>
<dbReference type="GO" id="GO:0006508">
    <property type="term" value="P:proteolysis"/>
    <property type="evidence" value="ECO:0007669"/>
    <property type="project" value="UniProtKB-KW"/>
</dbReference>
<dbReference type="FunFam" id="2.40.70.10:FF:000046">
    <property type="entry name" value="Aspartic proteinase PCS1"/>
    <property type="match status" value="1"/>
</dbReference>
<reference evidence="9" key="1">
    <citation type="submission" date="2017-07" db="EMBL/GenBank/DDBJ databases">
        <title>Taro Niue Genome Assembly and Annotation.</title>
        <authorList>
            <person name="Atibalentja N."/>
            <person name="Keating K."/>
            <person name="Fields C.J."/>
        </authorList>
    </citation>
    <scope>NUCLEOTIDE SEQUENCE</scope>
    <source>
        <strain evidence="9">Niue_2</strain>
        <tissue evidence="9">Leaf</tissue>
    </source>
</reference>